<organism evidence="2 3">
    <name type="scientific">Streptohalobacillus salinus</name>
    <dbReference type="NCBI Taxonomy" id="621096"/>
    <lineage>
        <taxon>Bacteria</taxon>
        <taxon>Bacillati</taxon>
        <taxon>Bacillota</taxon>
        <taxon>Bacilli</taxon>
        <taxon>Bacillales</taxon>
        <taxon>Bacillaceae</taxon>
        <taxon>Streptohalobacillus</taxon>
    </lineage>
</organism>
<keyword evidence="1" id="KW-1133">Transmembrane helix</keyword>
<keyword evidence="1" id="KW-0472">Membrane</keyword>
<keyword evidence="1" id="KW-0812">Transmembrane</keyword>
<feature type="transmembrane region" description="Helical" evidence="1">
    <location>
        <begin position="27"/>
        <end position="51"/>
    </location>
</feature>
<evidence type="ECO:0000313" key="3">
    <source>
        <dbReference type="Proteomes" id="UP000247922"/>
    </source>
</evidence>
<accession>A0A2V3WHK0</accession>
<gene>
    <name evidence="2" type="ORF">DES38_104230</name>
</gene>
<reference evidence="2 3" key="1">
    <citation type="submission" date="2018-05" db="EMBL/GenBank/DDBJ databases">
        <title>Genomic Encyclopedia of Type Strains, Phase IV (KMG-IV): sequencing the most valuable type-strain genomes for metagenomic binning, comparative biology and taxonomic classification.</title>
        <authorList>
            <person name="Goeker M."/>
        </authorList>
    </citation>
    <scope>NUCLEOTIDE SEQUENCE [LARGE SCALE GENOMIC DNA]</scope>
    <source>
        <strain evidence="2 3">DSM 22440</strain>
    </source>
</reference>
<keyword evidence="3" id="KW-1185">Reference proteome</keyword>
<dbReference type="Proteomes" id="UP000247922">
    <property type="component" value="Unassembled WGS sequence"/>
</dbReference>
<protein>
    <submittedName>
        <fullName evidence="2">Uncharacterized protein</fullName>
    </submittedName>
</protein>
<sequence>MSQFFIALTLVLGSLLFITGKKQGLKSLIWIGILLLGLFFIALIQLLLFMFN</sequence>
<dbReference type="AlphaFoldDB" id="A0A2V3WHK0"/>
<comment type="caution">
    <text evidence="2">The sequence shown here is derived from an EMBL/GenBank/DDBJ whole genome shotgun (WGS) entry which is preliminary data.</text>
</comment>
<name>A0A2V3WHK0_9BACI</name>
<proteinExistence type="predicted"/>
<evidence type="ECO:0000256" key="1">
    <source>
        <dbReference type="SAM" id="Phobius"/>
    </source>
</evidence>
<dbReference type="RefSeq" id="WP_170114346.1">
    <property type="nucleotide sequence ID" value="NZ_QJJR01000004.1"/>
</dbReference>
<dbReference type="EMBL" id="QJJR01000004">
    <property type="protein sequence ID" value="PXW91795.1"/>
    <property type="molecule type" value="Genomic_DNA"/>
</dbReference>
<evidence type="ECO:0000313" key="2">
    <source>
        <dbReference type="EMBL" id="PXW91795.1"/>
    </source>
</evidence>